<dbReference type="InterPro" id="IPR052337">
    <property type="entry name" value="SAT4-like"/>
</dbReference>
<dbReference type="PANTHER" id="PTHR33048:SF143">
    <property type="entry name" value="EXTRACELLULAR MEMBRANE PROTEIN CFEM DOMAIN-CONTAINING PROTEIN-RELATED"/>
    <property type="match status" value="1"/>
</dbReference>
<evidence type="ECO:0000256" key="5">
    <source>
        <dbReference type="ARBA" id="ARBA00038359"/>
    </source>
</evidence>
<evidence type="ECO:0000313" key="11">
    <source>
        <dbReference type="Proteomes" id="UP001465668"/>
    </source>
</evidence>
<feature type="transmembrane region" description="Helical" evidence="7">
    <location>
        <begin position="319"/>
        <end position="342"/>
    </location>
</feature>
<dbReference type="Pfam" id="PF16010">
    <property type="entry name" value="CDH-cyt"/>
    <property type="match status" value="1"/>
</dbReference>
<dbReference type="Gene3D" id="2.60.40.1210">
    <property type="entry name" value="Cellobiose dehydrogenase, cytochrome domain"/>
    <property type="match status" value="1"/>
</dbReference>
<dbReference type="Pfam" id="PF20684">
    <property type="entry name" value="Fung_rhodopsin"/>
    <property type="match status" value="1"/>
</dbReference>
<dbReference type="PANTHER" id="PTHR33048">
    <property type="entry name" value="PTH11-LIKE INTEGRAL MEMBRANE PROTEIN (AFU_ORTHOLOGUE AFUA_5G11245)"/>
    <property type="match status" value="1"/>
</dbReference>
<keyword evidence="4 7" id="KW-0472">Membrane</keyword>
<dbReference type="EMBL" id="JARVKM010000099">
    <property type="protein sequence ID" value="KAK9770175.1"/>
    <property type="molecule type" value="Genomic_DNA"/>
</dbReference>
<feature type="transmembrane region" description="Helical" evidence="7">
    <location>
        <begin position="146"/>
        <end position="166"/>
    </location>
</feature>
<proteinExistence type="inferred from homology"/>
<feature type="region of interest" description="Disordered" evidence="6">
    <location>
        <begin position="428"/>
        <end position="470"/>
    </location>
</feature>
<dbReference type="InterPro" id="IPR049326">
    <property type="entry name" value="Rhodopsin_dom_fungi"/>
</dbReference>
<feature type="transmembrane region" description="Helical" evidence="7">
    <location>
        <begin position="354"/>
        <end position="373"/>
    </location>
</feature>
<organism evidence="10 11">
    <name type="scientific">Seiridium cardinale</name>
    <dbReference type="NCBI Taxonomy" id="138064"/>
    <lineage>
        <taxon>Eukaryota</taxon>
        <taxon>Fungi</taxon>
        <taxon>Dikarya</taxon>
        <taxon>Ascomycota</taxon>
        <taxon>Pezizomycotina</taxon>
        <taxon>Sordariomycetes</taxon>
        <taxon>Xylariomycetidae</taxon>
        <taxon>Amphisphaeriales</taxon>
        <taxon>Sporocadaceae</taxon>
        <taxon>Seiridium</taxon>
    </lineage>
</organism>
<evidence type="ECO:0000256" key="2">
    <source>
        <dbReference type="ARBA" id="ARBA00022692"/>
    </source>
</evidence>
<comment type="caution">
    <text evidence="10">The sequence shown here is derived from an EMBL/GenBank/DDBJ whole genome shotgun (WGS) entry which is preliminary data.</text>
</comment>
<keyword evidence="2 7" id="KW-0812">Transmembrane</keyword>
<feature type="transmembrane region" description="Helical" evidence="7">
    <location>
        <begin position="178"/>
        <end position="199"/>
    </location>
</feature>
<reference evidence="10 11" key="1">
    <citation type="submission" date="2024-02" db="EMBL/GenBank/DDBJ databases">
        <title>First draft genome assembly of two strains of Seiridium cardinale.</title>
        <authorList>
            <person name="Emiliani G."/>
            <person name="Scali E."/>
        </authorList>
    </citation>
    <scope>NUCLEOTIDE SEQUENCE [LARGE SCALE GENOMIC DNA]</scope>
    <source>
        <strain evidence="10 11">BM-138-000479</strain>
    </source>
</reference>
<evidence type="ECO:0000256" key="1">
    <source>
        <dbReference type="ARBA" id="ARBA00004141"/>
    </source>
</evidence>
<evidence type="ECO:0000259" key="8">
    <source>
        <dbReference type="Pfam" id="PF16010"/>
    </source>
</evidence>
<keyword evidence="11" id="KW-1185">Reference proteome</keyword>
<protein>
    <recommendedName>
        <fullName evidence="12">CFEM domain-containing protein</fullName>
    </recommendedName>
</protein>
<feature type="compositionally biased region" description="Basic residues" evidence="6">
    <location>
        <begin position="439"/>
        <end position="448"/>
    </location>
</feature>
<comment type="similarity">
    <text evidence="5">Belongs to the SAT4 family.</text>
</comment>
<feature type="domain" description="Cellobiose dehydrogenase-like cytochrome" evidence="8">
    <location>
        <begin position="1"/>
        <end position="67"/>
    </location>
</feature>
<feature type="domain" description="Rhodopsin" evidence="9">
    <location>
        <begin position="161"/>
        <end position="415"/>
    </location>
</feature>
<feature type="compositionally biased region" description="Polar residues" evidence="6">
    <location>
        <begin position="449"/>
        <end position="462"/>
    </location>
</feature>
<evidence type="ECO:0000313" key="10">
    <source>
        <dbReference type="EMBL" id="KAK9770175.1"/>
    </source>
</evidence>
<evidence type="ECO:0008006" key="12">
    <source>
        <dbReference type="Google" id="ProtNLM"/>
    </source>
</evidence>
<dbReference type="Proteomes" id="UP001465668">
    <property type="component" value="Unassembled WGS sequence"/>
</dbReference>
<feature type="transmembrane region" description="Helical" evidence="7">
    <location>
        <begin position="393"/>
        <end position="415"/>
    </location>
</feature>
<comment type="subcellular location">
    <subcellularLocation>
        <location evidence="1">Membrane</location>
        <topology evidence="1">Multi-pass membrane protein</topology>
    </subcellularLocation>
</comment>
<evidence type="ECO:0000259" key="9">
    <source>
        <dbReference type="Pfam" id="PF20684"/>
    </source>
</evidence>
<dbReference type="SUPFAM" id="SSF49344">
    <property type="entry name" value="CBD9-like"/>
    <property type="match status" value="1"/>
</dbReference>
<sequence length="502" mass="54983">MEGPYLMAAWASSDGKSVLSSFRQAANEDDNLPEVTGTFAARPTARATTVNSTFLTYTFLCDARISAEFGLAPDDTTVTIDCFEVSPPNNSSWPRCNLRQNSDFESTFSPCFYSTCSVQDALSALNVTSIICDQPVRDISWTLRGFLIASIAVASCVIGLRVLYKIKGLAGGIDWDDYAIVVAALVALVAAIAQFLSIIHRAIMPSTGLINVYQLLGMEWDVISGSIQLDVLTIEQCFFVSAVGYKLGNAATRASILCFYLRIFGQGGAHIAVLTCIMLTILIGLAFTLADILQCQPVWSFWEGWDGELSGRCGSLSAISWAHSIFNIVLDVVTLGLAFWMVHRLNMRWRRKATVIGMFLLGSAITLVSVLRLQALPPLSNTRNRTWNLAPVAYWSAIEMFAGMVCACLPAMRVLGDKMCSTGRGVTHATTNGYERHTSHQRPSKNKTIKPTLTFSENTDMTRSTRRRSEHGDIEVAVLPERKDDMSVTGIHLAPWDATSIP</sequence>
<dbReference type="InterPro" id="IPR015920">
    <property type="entry name" value="Cellobiose_DH-like_cyt"/>
</dbReference>
<evidence type="ECO:0000256" key="4">
    <source>
        <dbReference type="ARBA" id="ARBA00023136"/>
    </source>
</evidence>
<name>A0ABR2X8S6_9PEZI</name>
<gene>
    <name evidence="10" type="ORF">SCAR479_13140</name>
</gene>
<feature type="transmembrane region" description="Helical" evidence="7">
    <location>
        <begin position="271"/>
        <end position="299"/>
    </location>
</feature>
<evidence type="ECO:0000256" key="7">
    <source>
        <dbReference type="SAM" id="Phobius"/>
    </source>
</evidence>
<evidence type="ECO:0000256" key="3">
    <source>
        <dbReference type="ARBA" id="ARBA00022989"/>
    </source>
</evidence>
<keyword evidence="3 7" id="KW-1133">Transmembrane helix</keyword>
<evidence type="ECO:0000256" key="6">
    <source>
        <dbReference type="SAM" id="MobiDB-lite"/>
    </source>
</evidence>
<accession>A0ABR2X8S6</accession>